<reference evidence="1" key="1">
    <citation type="submission" date="2025-08" db="UniProtKB">
        <authorList>
            <consortium name="Ensembl"/>
        </authorList>
    </citation>
    <scope>IDENTIFICATION</scope>
</reference>
<keyword evidence="2" id="KW-1185">Reference proteome</keyword>
<sequence length="112" mass="12251">TERGALLHPSPVPLPENSSLTRSELPFVIRAAEQRRRDTALTFSKVVPLNLRISTWLHAGYGVCHIHQSQISGEGKRDMGGEAQAILPKDLGIKGEGWCLPGIQSASLRMQI</sequence>
<accession>A0A663LWM5</accession>
<dbReference type="Ensembl" id="ENSACUT00000004206.1">
    <property type="protein sequence ID" value="ENSACUP00000003956.1"/>
    <property type="gene ID" value="ENSACUG00000002710.1"/>
</dbReference>
<dbReference type="AlphaFoldDB" id="A0A663LWM5"/>
<reference evidence="1" key="2">
    <citation type="submission" date="2025-09" db="UniProtKB">
        <authorList>
            <consortium name="Ensembl"/>
        </authorList>
    </citation>
    <scope>IDENTIFICATION</scope>
</reference>
<dbReference type="Proteomes" id="UP000472269">
    <property type="component" value="Unplaced"/>
</dbReference>
<name>A0A663LWM5_ATHCN</name>
<proteinExistence type="predicted"/>
<evidence type="ECO:0000313" key="1">
    <source>
        <dbReference type="Ensembl" id="ENSACUP00000003956.1"/>
    </source>
</evidence>
<evidence type="ECO:0000313" key="2">
    <source>
        <dbReference type="Proteomes" id="UP000472269"/>
    </source>
</evidence>
<organism evidence="1 2">
    <name type="scientific">Athene cunicularia</name>
    <name type="common">Burrowing owl</name>
    <name type="synonym">Speotyto cunicularia</name>
    <dbReference type="NCBI Taxonomy" id="194338"/>
    <lineage>
        <taxon>Eukaryota</taxon>
        <taxon>Metazoa</taxon>
        <taxon>Chordata</taxon>
        <taxon>Craniata</taxon>
        <taxon>Vertebrata</taxon>
        <taxon>Euteleostomi</taxon>
        <taxon>Archelosauria</taxon>
        <taxon>Archosauria</taxon>
        <taxon>Dinosauria</taxon>
        <taxon>Saurischia</taxon>
        <taxon>Theropoda</taxon>
        <taxon>Coelurosauria</taxon>
        <taxon>Aves</taxon>
        <taxon>Neognathae</taxon>
        <taxon>Neoaves</taxon>
        <taxon>Telluraves</taxon>
        <taxon>Strigiformes</taxon>
        <taxon>Strigidae</taxon>
        <taxon>Athene</taxon>
    </lineage>
</organism>
<protein>
    <submittedName>
        <fullName evidence="1">Uncharacterized protein</fullName>
    </submittedName>
</protein>